<keyword evidence="2" id="KW-1185">Reference proteome</keyword>
<gene>
    <name evidence="1" type="ORF">KOW79_014319</name>
</gene>
<evidence type="ECO:0000313" key="2">
    <source>
        <dbReference type="Proteomes" id="UP000824219"/>
    </source>
</evidence>
<proteinExistence type="predicted"/>
<comment type="caution">
    <text evidence="1">The sequence shown here is derived from an EMBL/GenBank/DDBJ whole genome shotgun (WGS) entry which is preliminary data.</text>
</comment>
<name>A0A9D3NHI2_9TELE</name>
<accession>A0A9D3NHI2</accession>
<sequence length="73" mass="8018">MIYLRAETESNALEVASCCKEEEHRRRRGQSVESIGSAAVFMQNSVGMEETVPIPLHNRAAPALGSRAGFEKL</sequence>
<dbReference type="EMBL" id="JAHKSW010000016">
    <property type="protein sequence ID" value="KAG7322973.1"/>
    <property type="molecule type" value="Genomic_DNA"/>
</dbReference>
<organism evidence="1 2">
    <name type="scientific">Hemibagrus wyckioides</name>
    <dbReference type="NCBI Taxonomy" id="337641"/>
    <lineage>
        <taxon>Eukaryota</taxon>
        <taxon>Metazoa</taxon>
        <taxon>Chordata</taxon>
        <taxon>Craniata</taxon>
        <taxon>Vertebrata</taxon>
        <taxon>Euteleostomi</taxon>
        <taxon>Actinopterygii</taxon>
        <taxon>Neopterygii</taxon>
        <taxon>Teleostei</taxon>
        <taxon>Ostariophysi</taxon>
        <taxon>Siluriformes</taxon>
        <taxon>Bagridae</taxon>
        <taxon>Hemibagrus</taxon>
    </lineage>
</organism>
<reference evidence="1 2" key="1">
    <citation type="submission" date="2021-06" db="EMBL/GenBank/DDBJ databases">
        <title>Chromosome-level genome assembly of the red-tail catfish (Hemibagrus wyckioides).</title>
        <authorList>
            <person name="Shao F."/>
        </authorList>
    </citation>
    <scope>NUCLEOTIDE SEQUENCE [LARGE SCALE GENOMIC DNA]</scope>
    <source>
        <strain evidence="1">EC202008001</strain>
        <tissue evidence="1">Blood</tissue>
    </source>
</reference>
<dbReference type="AlphaFoldDB" id="A0A9D3NHI2"/>
<dbReference type="Proteomes" id="UP000824219">
    <property type="component" value="Linkage Group LG16"/>
</dbReference>
<evidence type="ECO:0000313" key="1">
    <source>
        <dbReference type="EMBL" id="KAG7322973.1"/>
    </source>
</evidence>
<protein>
    <submittedName>
        <fullName evidence="1">Uncharacterized protein</fullName>
    </submittedName>
</protein>